<comment type="caution">
    <text evidence="1">The sequence shown here is derived from an EMBL/GenBank/DDBJ whole genome shotgun (WGS) entry which is preliminary data.</text>
</comment>
<accession>A0ABS7KYR4</accession>
<dbReference type="RefSeq" id="WP_221861087.1">
    <property type="nucleotide sequence ID" value="NZ_JAIKTU010000007.1"/>
</dbReference>
<dbReference type="Gene3D" id="1.10.1750.10">
    <property type="match status" value="1"/>
</dbReference>
<evidence type="ECO:0000313" key="2">
    <source>
        <dbReference type="Proteomes" id="UP001299068"/>
    </source>
</evidence>
<dbReference type="InterPro" id="IPR010921">
    <property type="entry name" value="Trp_repressor/repl_initiator"/>
</dbReference>
<organism evidence="1 2">
    <name type="scientific">Clostridium sardiniense</name>
    <name type="common">Clostridium absonum</name>
    <dbReference type="NCBI Taxonomy" id="29369"/>
    <lineage>
        <taxon>Bacteria</taxon>
        <taxon>Bacillati</taxon>
        <taxon>Bacillota</taxon>
        <taxon>Clostridia</taxon>
        <taxon>Eubacteriales</taxon>
        <taxon>Clostridiaceae</taxon>
        <taxon>Clostridium</taxon>
    </lineage>
</organism>
<dbReference type="Proteomes" id="UP001299068">
    <property type="component" value="Unassembled WGS sequence"/>
</dbReference>
<gene>
    <name evidence="1" type="ORF">K5V21_09640</name>
</gene>
<keyword evidence="2" id="KW-1185">Reference proteome</keyword>
<reference evidence="1 2" key="1">
    <citation type="journal article" date="2021" name="Cell Host Microbe">
        <title>in vivo commensal control of Clostridioides difficile virulence.</title>
        <authorList>
            <person name="Girinathan B.P."/>
            <person name="Dibenedetto N."/>
            <person name="Worley J.N."/>
            <person name="Peltier J."/>
            <person name="Arrieta-Ortiz M.L."/>
            <person name="Rupa Christinal Immanuel S."/>
            <person name="Lavin R."/>
            <person name="Delaney M.L."/>
            <person name="Cummins C."/>
            <person name="Hoffmann M."/>
            <person name="Luo Y."/>
            <person name="Gonzalez-Escalona N."/>
            <person name="Allard M."/>
            <person name="Onderdonk A.B."/>
            <person name="Gerber G.K."/>
            <person name="Sonenshein A.L."/>
            <person name="Baliga N."/>
            <person name="Dupuy B."/>
            <person name="Bry L."/>
        </authorList>
    </citation>
    <scope>NUCLEOTIDE SEQUENCE [LARGE SCALE GENOMIC DNA]</scope>
    <source>
        <strain evidence="1 2">DSM 599</strain>
    </source>
</reference>
<name>A0ABS7KYR4_CLOSR</name>
<sequence>MINEEKYFRIIKQICVFNNISKEELLDILKEKDMKYLLILFLKKYDCWSEEELKEVLNVKTRKSIHYNYQKAEEKLLINKKFRDKYFEIEKKIDAEL</sequence>
<evidence type="ECO:0000313" key="1">
    <source>
        <dbReference type="EMBL" id="MBY0755722.1"/>
    </source>
</evidence>
<dbReference type="EMBL" id="JAIKTU010000007">
    <property type="protein sequence ID" value="MBY0755722.1"/>
    <property type="molecule type" value="Genomic_DNA"/>
</dbReference>
<protein>
    <submittedName>
        <fullName evidence="1">Thiamine pyrophosphate-dependent dehydrogenase E1 component subunit alpha</fullName>
    </submittedName>
</protein>
<proteinExistence type="predicted"/>